<dbReference type="AlphaFoldDB" id="A0A7U2IBS4"/>
<dbReference type="PANTHER" id="PTHR47843:SF2">
    <property type="entry name" value="BTB DOMAIN-CONTAINING PROTEIN"/>
    <property type="match status" value="1"/>
</dbReference>
<accession>A0A7U2IBS4</accession>
<keyword evidence="4" id="KW-1185">Reference proteome</keyword>
<dbReference type="RefSeq" id="XP_001802902.1">
    <property type="nucleotide sequence ID" value="XM_001802850.1"/>
</dbReference>
<dbReference type="VEuPathDB" id="FungiDB:JI435_126810"/>
<dbReference type="PANTHER" id="PTHR47843">
    <property type="entry name" value="BTB DOMAIN-CONTAINING PROTEIN-RELATED"/>
    <property type="match status" value="1"/>
</dbReference>
<sequence>MSLGDRSPGQICAQLKPERIMHDENVFYGAMIVVKLGKTQREAHVHRGLLRSRSPYFHSILEDRHAKTSRITLYDVEADVFFAFLSWLYADCFVPPRRDDWLSLCKLWLAAERFQVPALQNKVFEVFSCRLYQREVDGLDLEIFHYVYDNTGPGSMLRKVFAHIALSYGRQDAFAQMRKDMPPVFHADYAAQHADRAQKWEEQITIDDWDLTGFLLPELVVTKGENSAAVKTDTEQDCRNRDRHDGPMDERDIKRKRTRE</sequence>
<dbReference type="KEGG" id="pno:SNOG_12681"/>
<reference evidence="4" key="1">
    <citation type="journal article" date="2021" name="BMC Genomics">
        <title>Chromosome-level genome assembly and manually-curated proteome of model necrotroph Parastagonospora nodorum Sn15 reveals a genome-wide trove of candidate effector homologs, and redundancy of virulence-related functions within an accessory chromosome.</title>
        <authorList>
            <person name="Bertazzoni S."/>
            <person name="Jones D.A.B."/>
            <person name="Phan H.T."/>
            <person name="Tan K.-C."/>
            <person name="Hane J.K."/>
        </authorList>
    </citation>
    <scope>NUCLEOTIDE SEQUENCE [LARGE SCALE GENOMIC DNA]</scope>
    <source>
        <strain evidence="4">SN15 / ATCC MYA-4574 / FGSC 10173)</strain>
    </source>
</reference>
<gene>
    <name evidence="3" type="ORF">JI435_126810</name>
</gene>
<evidence type="ECO:0000259" key="2">
    <source>
        <dbReference type="PROSITE" id="PS50097"/>
    </source>
</evidence>
<evidence type="ECO:0000313" key="4">
    <source>
        <dbReference type="Proteomes" id="UP000663193"/>
    </source>
</evidence>
<evidence type="ECO:0000313" key="3">
    <source>
        <dbReference type="EMBL" id="QRD06908.1"/>
    </source>
</evidence>
<dbReference type="EMBL" id="CP069043">
    <property type="protein sequence ID" value="QRD06908.1"/>
    <property type="molecule type" value="Genomic_DNA"/>
</dbReference>
<dbReference type="Proteomes" id="UP000663193">
    <property type="component" value="Chromosome 21"/>
</dbReference>
<proteinExistence type="predicted"/>
<dbReference type="InterPro" id="IPR011333">
    <property type="entry name" value="SKP1/BTB/POZ_sf"/>
</dbReference>
<organism evidence="3 4">
    <name type="scientific">Phaeosphaeria nodorum (strain SN15 / ATCC MYA-4574 / FGSC 10173)</name>
    <name type="common">Glume blotch fungus</name>
    <name type="synonym">Parastagonospora nodorum</name>
    <dbReference type="NCBI Taxonomy" id="321614"/>
    <lineage>
        <taxon>Eukaryota</taxon>
        <taxon>Fungi</taxon>
        <taxon>Dikarya</taxon>
        <taxon>Ascomycota</taxon>
        <taxon>Pezizomycotina</taxon>
        <taxon>Dothideomycetes</taxon>
        <taxon>Pleosporomycetidae</taxon>
        <taxon>Pleosporales</taxon>
        <taxon>Pleosporineae</taxon>
        <taxon>Phaeosphaeriaceae</taxon>
        <taxon>Parastagonospora</taxon>
    </lineage>
</organism>
<feature type="compositionally biased region" description="Basic and acidic residues" evidence="1">
    <location>
        <begin position="232"/>
        <end position="253"/>
    </location>
</feature>
<dbReference type="OrthoDB" id="1022638at2759"/>
<protein>
    <recommendedName>
        <fullName evidence="2">BTB domain-containing protein</fullName>
    </recommendedName>
</protein>
<feature type="domain" description="BTB" evidence="2">
    <location>
        <begin position="28"/>
        <end position="97"/>
    </location>
</feature>
<dbReference type="Gene3D" id="3.30.710.10">
    <property type="entry name" value="Potassium Channel Kv1.1, Chain A"/>
    <property type="match status" value="1"/>
</dbReference>
<dbReference type="SMART" id="SM00225">
    <property type="entry name" value="BTB"/>
    <property type="match status" value="1"/>
</dbReference>
<dbReference type="Pfam" id="PF00651">
    <property type="entry name" value="BTB"/>
    <property type="match status" value="1"/>
</dbReference>
<feature type="region of interest" description="Disordered" evidence="1">
    <location>
        <begin position="226"/>
        <end position="260"/>
    </location>
</feature>
<dbReference type="PROSITE" id="PS50097">
    <property type="entry name" value="BTB"/>
    <property type="match status" value="1"/>
</dbReference>
<dbReference type="InterPro" id="IPR000210">
    <property type="entry name" value="BTB/POZ_dom"/>
</dbReference>
<evidence type="ECO:0000256" key="1">
    <source>
        <dbReference type="SAM" id="MobiDB-lite"/>
    </source>
</evidence>
<name>A0A7U2IBS4_PHANO</name>
<dbReference type="SUPFAM" id="SSF54695">
    <property type="entry name" value="POZ domain"/>
    <property type="match status" value="1"/>
</dbReference>